<name>A0A1G2BKW5_9BACT</name>
<dbReference type="PANTHER" id="PTHR30518:SF2">
    <property type="entry name" value="ENDOLYTIC MUREIN TRANSGLYCOSYLASE"/>
    <property type="match status" value="1"/>
</dbReference>
<keyword evidence="2" id="KW-0812">Transmembrane</keyword>
<dbReference type="InterPro" id="IPR003770">
    <property type="entry name" value="MLTG-like"/>
</dbReference>
<keyword evidence="6" id="KW-0961">Cell wall biogenesis/degradation</keyword>
<evidence type="ECO:0000256" key="3">
    <source>
        <dbReference type="ARBA" id="ARBA00022989"/>
    </source>
</evidence>
<dbReference type="PANTHER" id="PTHR30518">
    <property type="entry name" value="ENDOLYTIC MUREIN TRANSGLYCOSYLASE"/>
    <property type="match status" value="1"/>
</dbReference>
<dbReference type="Pfam" id="PF02618">
    <property type="entry name" value="YceG"/>
    <property type="match status" value="1"/>
</dbReference>
<evidence type="ECO:0008006" key="9">
    <source>
        <dbReference type="Google" id="ProtNLM"/>
    </source>
</evidence>
<dbReference type="EMBL" id="MHKL01000006">
    <property type="protein sequence ID" value="OGY89834.1"/>
    <property type="molecule type" value="Genomic_DNA"/>
</dbReference>
<comment type="caution">
    <text evidence="7">The sequence shown here is derived from an EMBL/GenBank/DDBJ whole genome shotgun (WGS) entry which is preliminary data.</text>
</comment>
<keyword evidence="5" id="KW-0456">Lyase</keyword>
<sequence length="152" mass="17046">MLDNFGAKLTQEMRVDIKNAGKSIFEVITLASIIEKEVRTEQDMKMVADIFNKRLEQGIALQSDATVNYVTGKGLVQPTAADIAVDNLYNTYKYRGLPPGPIANPGLKAIKAAIYPTPNQYYYFLTTAEGEVIYSQTYQEHLKNKSVYLNNK</sequence>
<proteinExistence type="predicted"/>
<evidence type="ECO:0000256" key="6">
    <source>
        <dbReference type="ARBA" id="ARBA00023316"/>
    </source>
</evidence>
<keyword evidence="4" id="KW-0472">Membrane</keyword>
<dbReference type="AlphaFoldDB" id="A0A1G2BKW5"/>
<evidence type="ECO:0000256" key="5">
    <source>
        <dbReference type="ARBA" id="ARBA00023239"/>
    </source>
</evidence>
<protein>
    <recommendedName>
        <fullName evidence="9">Aminodeoxychorismate lyase</fullName>
    </recommendedName>
</protein>
<organism evidence="7 8">
    <name type="scientific">Candidatus Komeilibacteria bacterium RIFCSPLOWO2_01_FULL_45_10</name>
    <dbReference type="NCBI Taxonomy" id="1798550"/>
    <lineage>
        <taxon>Bacteria</taxon>
        <taxon>Candidatus Komeiliibacteriota</taxon>
    </lineage>
</organism>
<dbReference type="STRING" id="1798550.A2927_01170"/>
<dbReference type="NCBIfam" id="TIGR00247">
    <property type="entry name" value="endolytic transglycosylase MltG"/>
    <property type="match status" value="1"/>
</dbReference>
<gene>
    <name evidence="7" type="ORF">A2927_01170</name>
</gene>
<evidence type="ECO:0000256" key="2">
    <source>
        <dbReference type="ARBA" id="ARBA00022692"/>
    </source>
</evidence>
<evidence type="ECO:0000313" key="8">
    <source>
        <dbReference type="Proteomes" id="UP000178849"/>
    </source>
</evidence>
<evidence type="ECO:0000256" key="1">
    <source>
        <dbReference type="ARBA" id="ARBA00022475"/>
    </source>
</evidence>
<evidence type="ECO:0000256" key="4">
    <source>
        <dbReference type="ARBA" id="ARBA00023136"/>
    </source>
</evidence>
<dbReference type="Proteomes" id="UP000178849">
    <property type="component" value="Unassembled WGS sequence"/>
</dbReference>
<keyword evidence="1" id="KW-1003">Cell membrane</keyword>
<keyword evidence="3" id="KW-1133">Transmembrane helix</keyword>
<evidence type="ECO:0000313" key="7">
    <source>
        <dbReference type="EMBL" id="OGY89834.1"/>
    </source>
</evidence>
<dbReference type="GO" id="GO:0016829">
    <property type="term" value="F:lyase activity"/>
    <property type="evidence" value="ECO:0007669"/>
    <property type="project" value="UniProtKB-KW"/>
</dbReference>
<dbReference type="GO" id="GO:0071555">
    <property type="term" value="P:cell wall organization"/>
    <property type="evidence" value="ECO:0007669"/>
    <property type="project" value="UniProtKB-KW"/>
</dbReference>
<accession>A0A1G2BKW5</accession>
<reference evidence="7 8" key="1">
    <citation type="journal article" date="2016" name="Nat. Commun.">
        <title>Thousands of microbial genomes shed light on interconnected biogeochemical processes in an aquifer system.</title>
        <authorList>
            <person name="Anantharaman K."/>
            <person name="Brown C.T."/>
            <person name="Hug L.A."/>
            <person name="Sharon I."/>
            <person name="Castelle C.J."/>
            <person name="Probst A.J."/>
            <person name="Thomas B.C."/>
            <person name="Singh A."/>
            <person name="Wilkins M.J."/>
            <person name="Karaoz U."/>
            <person name="Brodie E.L."/>
            <person name="Williams K.H."/>
            <person name="Hubbard S.S."/>
            <person name="Banfield J.F."/>
        </authorList>
    </citation>
    <scope>NUCLEOTIDE SEQUENCE [LARGE SCALE GENOMIC DNA]</scope>
</reference>